<dbReference type="InterPro" id="IPR004450">
    <property type="entry name" value="Thr_synthase-like"/>
</dbReference>
<name>A0A7S3PNQ1_9STRA</name>
<evidence type="ECO:0000256" key="4">
    <source>
        <dbReference type="ARBA" id="ARBA00013028"/>
    </source>
</evidence>
<dbReference type="SUPFAM" id="SSF53686">
    <property type="entry name" value="Tryptophan synthase beta subunit-like PLP-dependent enzymes"/>
    <property type="match status" value="1"/>
</dbReference>
<dbReference type="NCBIfam" id="TIGR00260">
    <property type="entry name" value="thrC"/>
    <property type="match status" value="1"/>
</dbReference>
<dbReference type="GO" id="GO:0009071">
    <property type="term" value="P:serine family amino acid catabolic process"/>
    <property type="evidence" value="ECO:0007669"/>
    <property type="project" value="TreeGrafter"/>
</dbReference>
<evidence type="ECO:0000256" key="3">
    <source>
        <dbReference type="ARBA" id="ARBA00005517"/>
    </source>
</evidence>
<dbReference type="InterPro" id="IPR001926">
    <property type="entry name" value="TrpB-like_PALP"/>
</dbReference>
<feature type="domain" description="Threonine synthase N-terminal" evidence="11">
    <location>
        <begin position="3"/>
        <end position="85"/>
    </location>
</feature>
<proteinExistence type="inferred from homology"/>
<dbReference type="PROSITE" id="PS00165">
    <property type="entry name" value="DEHYDRATASE_SER_THR"/>
    <property type="match status" value="1"/>
</dbReference>
<comment type="cofactor">
    <cofactor evidence="1 9">
        <name>pyridoxal 5'-phosphate</name>
        <dbReference type="ChEBI" id="CHEBI:597326"/>
    </cofactor>
</comment>
<dbReference type="Gene3D" id="3.40.50.1100">
    <property type="match status" value="2"/>
</dbReference>
<dbReference type="EMBL" id="HBIN01020358">
    <property type="protein sequence ID" value="CAE0445541.1"/>
    <property type="molecule type" value="Transcribed_RNA"/>
</dbReference>
<organism evidence="12">
    <name type="scientific">Aplanochytrium stocchinoi</name>
    <dbReference type="NCBI Taxonomy" id="215587"/>
    <lineage>
        <taxon>Eukaryota</taxon>
        <taxon>Sar</taxon>
        <taxon>Stramenopiles</taxon>
        <taxon>Bigyra</taxon>
        <taxon>Labyrinthulomycetes</taxon>
        <taxon>Thraustochytrida</taxon>
        <taxon>Thraustochytriidae</taxon>
        <taxon>Aplanochytrium</taxon>
    </lineage>
</organism>
<feature type="modified residue" description="N6-(pyridoxal phosphate)lysine" evidence="9">
    <location>
        <position position="117"/>
    </location>
</feature>
<dbReference type="InterPro" id="IPR029144">
    <property type="entry name" value="Thr_synth_N"/>
</dbReference>
<dbReference type="GO" id="GO:0030170">
    <property type="term" value="F:pyridoxal phosphate binding"/>
    <property type="evidence" value="ECO:0007669"/>
    <property type="project" value="InterPro"/>
</dbReference>
<feature type="domain" description="Tryptophan synthase beta chain-like PALP" evidence="10">
    <location>
        <begin position="99"/>
        <end position="405"/>
    </location>
</feature>
<evidence type="ECO:0000256" key="9">
    <source>
        <dbReference type="PIRSR" id="PIRSR604450-51"/>
    </source>
</evidence>
<dbReference type="Gene3D" id="3.90.1380.10">
    <property type="entry name" value="Threonine synthase, N-terminal domain"/>
    <property type="match status" value="1"/>
</dbReference>
<evidence type="ECO:0000259" key="10">
    <source>
        <dbReference type="Pfam" id="PF00291"/>
    </source>
</evidence>
<keyword evidence="8" id="KW-0456">Lyase</keyword>
<sequence>MKFVSTRSNVEACNRKPPKLYSFEEALMSGWAQNGGMLLPEHIPKLNLEKCRSLSYPELCFEIIRLFSGDEIPAADLKGICDRSFERFSTKNVIELHALDDNLYICELWHGPTLAFKDLGLQALAELLCYFLNKNKKRLNLLIGTSGDTGGSALEAFKGKGNVDVVCLYPKGRVSKVQERQMTSVGSEANCYVVACEGTSDELDVPVEAVLNDFDFKTKHCCGSVNSVNIGRILVQIVHFFWAYFRVGREHVGFSIPTGAAGHLTAGIIAMQMGLPIKGGMHVATNNNDIMHRFLSCGTATVAQSCLRTLSNAMDIQVPYNIERIVNLASGRNGKLTREWMSSFKQENGSFSATPQVMKVLHDEYHITSSSVSDEDIQQCIKSTWSSKKYLLDPHTAVGVFAGQKVLKDSSNMRNMTMICMGCAHASKFVETVSTCLEIKPTDVVQLCTNKQHENISHVLELFSAAEDEDCRIFPVGEDWTQELQQLVESVSAKYN</sequence>
<evidence type="ECO:0000256" key="7">
    <source>
        <dbReference type="ARBA" id="ARBA00022898"/>
    </source>
</evidence>
<dbReference type="GO" id="GO:0009088">
    <property type="term" value="P:threonine biosynthetic process"/>
    <property type="evidence" value="ECO:0007669"/>
    <property type="project" value="UniProtKB-UniPathway"/>
</dbReference>
<dbReference type="CDD" id="cd01560">
    <property type="entry name" value="Thr-synth_2"/>
    <property type="match status" value="1"/>
</dbReference>
<comment type="pathway">
    <text evidence="2">Amino-acid biosynthesis; L-threonine biosynthesis; L-threonine from L-aspartate: step 5/5.</text>
</comment>
<dbReference type="AlphaFoldDB" id="A0A7S3PNQ1"/>
<dbReference type="Pfam" id="PF14821">
    <property type="entry name" value="Thr_synth_N"/>
    <property type="match status" value="1"/>
</dbReference>
<protein>
    <recommendedName>
        <fullName evidence="4">threonine synthase</fullName>
        <ecNumber evidence="4">4.2.3.1</ecNumber>
    </recommendedName>
</protein>
<dbReference type="InterPro" id="IPR036052">
    <property type="entry name" value="TrpB-like_PALP_sf"/>
</dbReference>
<keyword evidence="7 9" id="KW-0663">Pyridoxal phosphate</keyword>
<dbReference type="Pfam" id="PF00291">
    <property type="entry name" value="PALP"/>
    <property type="match status" value="1"/>
</dbReference>
<dbReference type="GO" id="GO:0046360">
    <property type="term" value="P:2-oxobutyrate biosynthetic process"/>
    <property type="evidence" value="ECO:0007669"/>
    <property type="project" value="TreeGrafter"/>
</dbReference>
<dbReference type="InterPro" id="IPR051166">
    <property type="entry name" value="Threonine_Synthase"/>
</dbReference>
<evidence type="ECO:0000256" key="6">
    <source>
        <dbReference type="ARBA" id="ARBA00022697"/>
    </source>
</evidence>
<comment type="similarity">
    <text evidence="3">Belongs to the threonine synthase family.</text>
</comment>
<evidence type="ECO:0000256" key="1">
    <source>
        <dbReference type="ARBA" id="ARBA00001933"/>
    </source>
</evidence>
<dbReference type="GO" id="GO:0004795">
    <property type="term" value="F:threonine synthase activity"/>
    <property type="evidence" value="ECO:0007669"/>
    <property type="project" value="UniProtKB-EC"/>
</dbReference>
<evidence type="ECO:0000259" key="11">
    <source>
        <dbReference type="Pfam" id="PF14821"/>
    </source>
</evidence>
<dbReference type="PANTHER" id="PTHR42690">
    <property type="entry name" value="THREONINE SYNTHASE FAMILY MEMBER"/>
    <property type="match status" value="1"/>
</dbReference>
<dbReference type="EC" id="4.2.3.1" evidence="4"/>
<evidence type="ECO:0000313" key="12">
    <source>
        <dbReference type="EMBL" id="CAE0445541.1"/>
    </source>
</evidence>
<keyword evidence="5" id="KW-0028">Amino-acid biosynthesis</keyword>
<dbReference type="UniPathway" id="UPA00050">
    <property type="reaction ID" value="UER00065"/>
</dbReference>
<evidence type="ECO:0000256" key="8">
    <source>
        <dbReference type="ARBA" id="ARBA00023239"/>
    </source>
</evidence>
<accession>A0A7S3PNQ1</accession>
<dbReference type="PANTHER" id="PTHR42690:SF1">
    <property type="entry name" value="THREONINE SYNTHASE-LIKE 2"/>
    <property type="match status" value="1"/>
</dbReference>
<keyword evidence="6" id="KW-0791">Threonine biosynthesis</keyword>
<dbReference type="InterPro" id="IPR000634">
    <property type="entry name" value="Ser/Thr_deHydtase_PyrdxlP-BS"/>
</dbReference>
<evidence type="ECO:0000256" key="5">
    <source>
        <dbReference type="ARBA" id="ARBA00022605"/>
    </source>
</evidence>
<evidence type="ECO:0000256" key="2">
    <source>
        <dbReference type="ARBA" id="ARBA00004979"/>
    </source>
</evidence>
<dbReference type="InterPro" id="IPR037158">
    <property type="entry name" value="Thr_synth_N_sf"/>
</dbReference>
<gene>
    <name evidence="12" type="ORF">ASTO00021_LOCUS15554</name>
</gene>
<reference evidence="12" key="1">
    <citation type="submission" date="2021-01" db="EMBL/GenBank/DDBJ databases">
        <authorList>
            <person name="Corre E."/>
            <person name="Pelletier E."/>
            <person name="Niang G."/>
            <person name="Scheremetjew M."/>
            <person name="Finn R."/>
            <person name="Kale V."/>
            <person name="Holt S."/>
            <person name="Cochrane G."/>
            <person name="Meng A."/>
            <person name="Brown T."/>
            <person name="Cohen L."/>
        </authorList>
    </citation>
    <scope>NUCLEOTIDE SEQUENCE</scope>
    <source>
        <strain evidence="12">GSBS06</strain>
    </source>
</reference>